<dbReference type="AlphaFoldDB" id="A0A0K1PU95"/>
<gene>
    <name evidence="1" type="ORF">AKJ09_03769</name>
</gene>
<sequence length="108" mass="11384">MPRLARVPGAPPELVGLALVESETIAVVDVRPPLSMSRPAVPVRTSDLGAMLVCTYLGERVGLVGIEVVATGNFEAAPAEAVVWRGEQAHPFDLGAVITSLREGRWAV</sequence>
<dbReference type="EMBL" id="CP012333">
    <property type="protein sequence ID" value="AKU97105.1"/>
    <property type="molecule type" value="Genomic_DNA"/>
</dbReference>
<name>A0A0K1PU95_9BACT</name>
<dbReference type="SUPFAM" id="SSF50341">
    <property type="entry name" value="CheW-like"/>
    <property type="match status" value="1"/>
</dbReference>
<accession>A0A0K1PU95</accession>
<dbReference type="GO" id="GO:0006935">
    <property type="term" value="P:chemotaxis"/>
    <property type="evidence" value="ECO:0007669"/>
    <property type="project" value="InterPro"/>
</dbReference>
<dbReference type="STRING" id="1391654.AKJ09_03769"/>
<dbReference type="Proteomes" id="UP000064967">
    <property type="component" value="Chromosome"/>
</dbReference>
<dbReference type="KEGG" id="llu:AKJ09_03769"/>
<reference evidence="1 2" key="1">
    <citation type="submission" date="2015-08" db="EMBL/GenBank/DDBJ databases">
        <authorList>
            <person name="Babu N.S."/>
            <person name="Beckwith C.J."/>
            <person name="Beseler K.G."/>
            <person name="Brison A."/>
            <person name="Carone J.V."/>
            <person name="Caskin T.P."/>
            <person name="Diamond M."/>
            <person name="Durham M.E."/>
            <person name="Foxe J.M."/>
            <person name="Go M."/>
            <person name="Henderson B.A."/>
            <person name="Jones I.B."/>
            <person name="McGettigan J.A."/>
            <person name="Micheletti S.J."/>
            <person name="Nasrallah M.E."/>
            <person name="Ortiz D."/>
            <person name="Piller C.R."/>
            <person name="Privatt S.R."/>
            <person name="Schneider S.L."/>
            <person name="Sharp S."/>
            <person name="Smith T.C."/>
            <person name="Stanton J.D."/>
            <person name="Ullery H.E."/>
            <person name="Wilson R.J."/>
            <person name="Serrano M.G."/>
            <person name="Buck G."/>
            <person name="Lee V."/>
            <person name="Wang Y."/>
            <person name="Carvalho R."/>
            <person name="Voegtly L."/>
            <person name="Shi R."/>
            <person name="Duckworth R."/>
            <person name="Johnson A."/>
            <person name="Loviza R."/>
            <person name="Walstead R."/>
            <person name="Shah Z."/>
            <person name="Kiflezghi M."/>
            <person name="Wade K."/>
            <person name="Ball S.L."/>
            <person name="Bradley K.W."/>
            <person name="Asai D.J."/>
            <person name="Bowman C.A."/>
            <person name="Russell D.A."/>
            <person name="Pope W.H."/>
            <person name="Jacobs-Sera D."/>
            <person name="Hendrix R.W."/>
            <person name="Hatfull G.F."/>
        </authorList>
    </citation>
    <scope>NUCLEOTIDE SEQUENCE [LARGE SCALE GENOMIC DNA]</scope>
    <source>
        <strain evidence="1 2">DSM 27648</strain>
    </source>
</reference>
<evidence type="ECO:0000313" key="1">
    <source>
        <dbReference type="EMBL" id="AKU97105.1"/>
    </source>
</evidence>
<protein>
    <recommendedName>
        <fullName evidence="3">CheW-like domain-containing protein</fullName>
    </recommendedName>
</protein>
<dbReference type="InterPro" id="IPR036061">
    <property type="entry name" value="CheW-like_dom_sf"/>
</dbReference>
<organism evidence="1 2">
    <name type="scientific">Labilithrix luteola</name>
    <dbReference type="NCBI Taxonomy" id="1391654"/>
    <lineage>
        <taxon>Bacteria</taxon>
        <taxon>Pseudomonadati</taxon>
        <taxon>Myxococcota</taxon>
        <taxon>Polyangia</taxon>
        <taxon>Polyangiales</taxon>
        <taxon>Labilitrichaceae</taxon>
        <taxon>Labilithrix</taxon>
    </lineage>
</organism>
<dbReference type="GO" id="GO:0007165">
    <property type="term" value="P:signal transduction"/>
    <property type="evidence" value="ECO:0007669"/>
    <property type="project" value="InterPro"/>
</dbReference>
<proteinExistence type="predicted"/>
<keyword evidence="2" id="KW-1185">Reference proteome</keyword>
<evidence type="ECO:0000313" key="2">
    <source>
        <dbReference type="Proteomes" id="UP000064967"/>
    </source>
</evidence>
<evidence type="ECO:0008006" key="3">
    <source>
        <dbReference type="Google" id="ProtNLM"/>
    </source>
</evidence>